<proteinExistence type="predicted"/>
<dbReference type="Gene3D" id="3.30.470.30">
    <property type="entry name" value="DNA ligase/mRNA capping enzyme"/>
    <property type="match status" value="1"/>
</dbReference>
<dbReference type="SUPFAM" id="SSF56091">
    <property type="entry name" value="DNA ligase/mRNA capping enzyme, catalytic domain"/>
    <property type="match status" value="1"/>
</dbReference>
<feature type="domain" description="RNA ligase" evidence="1">
    <location>
        <begin position="60"/>
        <end position="200"/>
    </location>
</feature>
<dbReference type="Proteomes" id="UP000216961">
    <property type="component" value="Unassembled WGS sequence"/>
</dbReference>
<reference evidence="2 3" key="1">
    <citation type="submission" date="2017-07" db="EMBL/GenBank/DDBJ databases">
        <title>Isolation and whole genome analysis of endospore-forming bacteria from heroin.</title>
        <authorList>
            <person name="Kalinowski J."/>
            <person name="Ahrens B."/>
            <person name="Al-Dilaimi A."/>
            <person name="Winkler A."/>
            <person name="Wibberg D."/>
            <person name="Schleenbecker U."/>
            <person name="Ruckert C."/>
            <person name="Wolfel R."/>
            <person name="Grass G."/>
        </authorList>
    </citation>
    <scope>NUCLEOTIDE SEQUENCE [LARGE SCALE GENOMIC DNA]</scope>
    <source>
        <strain evidence="2 3">7521-2</strain>
    </source>
</reference>
<dbReference type="EMBL" id="NPBQ01000014">
    <property type="protein sequence ID" value="PAD84992.1"/>
    <property type="molecule type" value="Genomic_DNA"/>
</dbReference>
<protein>
    <recommendedName>
        <fullName evidence="1">RNA ligase domain-containing protein</fullName>
    </recommendedName>
</protein>
<gene>
    <name evidence="2" type="ORF">CHH57_02110</name>
</gene>
<organism evidence="2 3">
    <name type="scientific">Niallia circulans</name>
    <name type="common">Bacillus circulans</name>
    <dbReference type="NCBI Taxonomy" id="1397"/>
    <lineage>
        <taxon>Bacteria</taxon>
        <taxon>Bacillati</taxon>
        <taxon>Bacillota</taxon>
        <taxon>Bacilli</taxon>
        <taxon>Bacillales</taxon>
        <taxon>Bacillaceae</taxon>
        <taxon>Niallia</taxon>
    </lineage>
</organism>
<comment type="caution">
    <text evidence="2">The sequence shown here is derived from an EMBL/GenBank/DDBJ whole genome shotgun (WGS) entry which is preliminary data.</text>
</comment>
<dbReference type="InterPro" id="IPR021122">
    <property type="entry name" value="RNA_ligase_dom_REL/Rnl2"/>
</dbReference>
<evidence type="ECO:0000313" key="3">
    <source>
        <dbReference type="Proteomes" id="UP000216961"/>
    </source>
</evidence>
<accession>A0AA91TVT8</accession>
<dbReference type="AlphaFoldDB" id="A0AA91TVT8"/>
<dbReference type="Pfam" id="PF09414">
    <property type="entry name" value="RNA_ligase"/>
    <property type="match status" value="1"/>
</dbReference>
<sequence>MPSTMLRNIDTTLNMVKLINLLNININKLLKGVKEMKKYMKVIRHGRAGTHETLQPGAQITIMEKLDGANASFKVEDGKILAFSRNNQLDEHNGLRGFYQWTQTLDPSSLEEGIIYYGEWLVKHKLDYGENENQFYLFDIYIESLDKYSPISVVETAATRLGLNMCPVFYTGEFQSLEHVLSFVGKSKLGNVGEGIVVKNYLFEAKRNGEQQFTKIVSDEFAEVQQVKKQRVAPTNGLIDEFINTNLTKARVEKILHKLVDEGILEQDYDVTDMGTILKNAGTRVFDDIIEEELDTLLKHVKGKIGKKLPVVVKEVLSAKEMF</sequence>
<evidence type="ECO:0000259" key="1">
    <source>
        <dbReference type="Pfam" id="PF09414"/>
    </source>
</evidence>
<evidence type="ECO:0000313" key="2">
    <source>
        <dbReference type="EMBL" id="PAD84992.1"/>
    </source>
</evidence>
<name>A0AA91TVT8_NIACI</name>